<dbReference type="PROSITE" id="PS51257">
    <property type="entry name" value="PROKAR_LIPOPROTEIN"/>
    <property type="match status" value="1"/>
</dbReference>
<proteinExistence type="predicted"/>
<dbReference type="Proteomes" id="UP000267223">
    <property type="component" value="Unassembled WGS sequence"/>
</dbReference>
<reference evidence="1 2" key="1">
    <citation type="submission" date="2018-11" db="EMBL/GenBank/DDBJ databases">
        <title>Draft genome sequence of Ferruginibacter sp. BO-59.</title>
        <authorList>
            <person name="Im W.T."/>
        </authorList>
    </citation>
    <scope>NUCLEOTIDE SEQUENCE [LARGE SCALE GENOMIC DNA]</scope>
    <source>
        <strain evidence="1 2">BO-59</strain>
    </source>
</reference>
<gene>
    <name evidence="1" type="ORF">EFY79_14460</name>
</gene>
<dbReference type="EMBL" id="RJJR01000012">
    <property type="protein sequence ID" value="RNI34876.1"/>
    <property type="molecule type" value="Genomic_DNA"/>
</dbReference>
<keyword evidence="2" id="KW-1185">Reference proteome</keyword>
<name>A0A3M9NAV1_9BACT</name>
<dbReference type="RefSeq" id="WP_123121430.1">
    <property type="nucleotide sequence ID" value="NZ_RJJR01000012.1"/>
</dbReference>
<protein>
    <submittedName>
        <fullName evidence="1">Uncharacterized protein</fullName>
    </submittedName>
</protein>
<evidence type="ECO:0000313" key="2">
    <source>
        <dbReference type="Proteomes" id="UP000267223"/>
    </source>
</evidence>
<comment type="caution">
    <text evidence="1">The sequence shown here is derived from an EMBL/GenBank/DDBJ whole genome shotgun (WGS) entry which is preliminary data.</text>
</comment>
<accession>A0A3M9NAV1</accession>
<sequence length="151" mass="17136">MKNKFIYFFMLLALFSCNQNEKQNNRDQLLPAINSDTLPKQSDVDSVKNSLSPGKDTLVFNLKMDTANQHIVVPVRILAGDILYANLASKDNRANIRISQLGFPDSTFDGPFGRNINYKIKDTGEYKIIIGENMMAGDRWDGDFQLKAWVK</sequence>
<dbReference type="AlphaFoldDB" id="A0A3M9NAV1"/>
<evidence type="ECO:0000313" key="1">
    <source>
        <dbReference type="EMBL" id="RNI34876.1"/>
    </source>
</evidence>
<dbReference type="OrthoDB" id="1255149at2"/>
<organism evidence="1 2">
    <name type="scientific">Hanamia caeni</name>
    <dbReference type="NCBI Taxonomy" id="2294116"/>
    <lineage>
        <taxon>Bacteria</taxon>
        <taxon>Pseudomonadati</taxon>
        <taxon>Bacteroidota</taxon>
        <taxon>Chitinophagia</taxon>
        <taxon>Chitinophagales</taxon>
        <taxon>Chitinophagaceae</taxon>
        <taxon>Hanamia</taxon>
    </lineage>
</organism>